<gene>
    <name evidence="1" type="ORF">PUN28_004880</name>
</gene>
<organism evidence="1 2">
    <name type="scientific">Cardiocondyla obscurior</name>
    <dbReference type="NCBI Taxonomy" id="286306"/>
    <lineage>
        <taxon>Eukaryota</taxon>
        <taxon>Metazoa</taxon>
        <taxon>Ecdysozoa</taxon>
        <taxon>Arthropoda</taxon>
        <taxon>Hexapoda</taxon>
        <taxon>Insecta</taxon>
        <taxon>Pterygota</taxon>
        <taxon>Neoptera</taxon>
        <taxon>Endopterygota</taxon>
        <taxon>Hymenoptera</taxon>
        <taxon>Apocrita</taxon>
        <taxon>Aculeata</taxon>
        <taxon>Formicoidea</taxon>
        <taxon>Formicidae</taxon>
        <taxon>Myrmicinae</taxon>
        <taxon>Cardiocondyla</taxon>
    </lineage>
</organism>
<dbReference type="Proteomes" id="UP001430953">
    <property type="component" value="Unassembled WGS sequence"/>
</dbReference>
<dbReference type="EMBL" id="JADYXP020000004">
    <property type="protein sequence ID" value="KAL0126068.1"/>
    <property type="molecule type" value="Genomic_DNA"/>
</dbReference>
<keyword evidence="2" id="KW-1185">Reference proteome</keyword>
<proteinExistence type="predicted"/>
<name>A0AAW2GER7_9HYME</name>
<protein>
    <submittedName>
        <fullName evidence="1">Uncharacterized protein</fullName>
    </submittedName>
</protein>
<dbReference type="AlphaFoldDB" id="A0AAW2GER7"/>
<accession>A0AAW2GER7</accession>
<comment type="caution">
    <text evidence="1">The sequence shown here is derived from an EMBL/GenBank/DDBJ whole genome shotgun (WGS) entry which is preliminary data.</text>
</comment>
<sequence>MSVAFVRFSDAIARTRPTEANRSILGRTHLRTPSRGPFSAAFSWPGERHTGPGTIFCAAADAGERRGVCHQNSGDRSSQWELVEGVDRSRQRRTVCADDTNGKGRRYTPILSWWGDGETARGRVPLILVVPRPCRWRVWHLVV</sequence>
<reference evidence="1 2" key="1">
    <citation type="submission" date="2023-03" db="EMBL/GenBank/DDBJ databases">
        <title>High recombination rates correlate with genetic variation in Cardiocondyla obscurior ants.</title>
        <authorList>
            <person name="Errbii M."/>
        </authorList>
    </citation>
    <scope>NUCLEOTIDE SEQUENCE [LARGE SCALE GENOMIC DNA]</scope>
    <source>
        <strain evidence="1">Alpha-2009</strain>
        <tissue evidence="1">Whole body</tissue>
    </source>
</reference>
<evidence type="ECO:0000313" key="2">
    <source>
        <dbReference type="Proteomes" id="UP001430953"/>
    </source>
</evidence>
<evidence type="ECO:0000313" key="1">
    <source>
        <dbReference type="EMBL" id="KAL0126068.1"/>
    </source>
</evidence>